<dbReference type="OrthoDB" id="10610738at2759"/>
<protein>
    <submittedName>
        <fullName evidence="2">Uncharacterized protein</fullName>
    </submittedName>
</protein>
<keyword evidence="3" id="KW-1185">Reference proteome</keyword>
<dbReference type="AlphaFoldDB" id="A0A1R2CJU4"/>
<comment type="caution">
    <text evidence="2">The sequence shown here is derived from an EMBL/GenBank/DDBJ whole genome shotgun (WGS) entry which is preliminary data.</text>
</comment>
<name>A0A1R2CJU4_9CILI</name>
<dbReference type="Proteomes" id="UP000187209">
    <property type="component" value="Unassembled WGS sequence"/>
</dbReference>
<evidence type="ECO:0000256" key="1">
    <source>
        <dbReference type="SAM" id="MobiDB-lite"/>
    </source>
</evidence>
<feature type="region of interest" description="Disordered" evidence="1">
    <location>
        <begin position="42"/>
        <end position="75"/>
    </location>
</feature>
<proteinExistence type="predicted"/>
<dbReference type="EMBL" id="MPUH01000129">
    <property type="protein sequence ID" value="OMJ89299.1"/>
    <property type="molecule type" value="Genomic_DNA"/>
</dbReference>
<reference evidence="2 3" key="1">
    <citation type="submission" date="2016-11" db="EMBL/GenBank/DDBJ databases">
        <title>The macronuclear genome of Stentor coeruleus: a giant cell with tiny introns.</title>
        <authorList>
            <person name="Slabodnick M."/>
            <person name="Ruby J.G."/>
            <person name="Reiff S.B."/>
            <person name="Swart E.C."/>
            <person name="Gosai S."/>
            <person name="Prabakaran S."/>
            <person name="Witkowska E."/>
            <person name="Larue G.E."/>
            <person name="Fisher S."/>
            <person name="Freeman R.M."/>
            <person name="Gunawardena J."/>
            <person name="Chu W."/>
            <person name="Stover N.A."/>
            <person name="Gregory B.D."/>
            <person name="Nowacki M."/>
            <person name="Derisi J."/>
            <person name="Roy S.W."/>
            <person name="Marshall W.F."/>
            <person name="Sood P."/>
        </authorList>
    </citation>
    <scope>NUCLEOTIDE SEQUENCE [LARGE SCALE GENOMIC DNA]</scope>
    <source>
        <strain evidence="2">WM001</strain>
    </source>
</reference>
<evidence type="ECO:0000313" key="2">
    <source>
        <dbReference type="EMBL" id="OMJ89299.1"/>
    </source>
</evidence>
<organism evidence="2 3">
    <name type="scientific">Stentor coeruleus</name>
    <dbReference type="NCBI Taxonomy" id="5963"/>
    <lineage>
        <taxon>Eukaryota</taxon>
        <taxon>Sar</taxon>
        <taxon>Alveolata</taxon>
        <taxon>Ciliophora</taxon>
        <taxon>Postciliodesmatophora</taxon>
        <taxon>Heterotrichea</taxon>
        <taxon>Heterotrichida</taxon>
        <taxon>Stentoridae</taxon>
        <taxon>Stentor</taxon>
    </lineage>
</organism>
<sequence length="189" mass="21774">MGKNVPLRIGRKTKRDLNPVERMRHKEKQKKHLNQFISKMNKKASGEFVSKVKPRRSPSPESNDPMLRELISSSSLRHPVIPETQYQNEIPEILPIIPETVQKKAEPRAFVPVSLVSKSKVPIRIEKIDSESSSSDYEEEDEDFSKGFAKTLAVKNKHETVKQNQTMYKSLLENDEKLNDFFSSVSHLM</sequence>
<accession>A0A1R2CJU4</accession>
<evidence type="ECO:0000313" key="3">
    <source>
        <dbReference type="Proteomes" id="UP000187209"/>
    </source>
</evidence>
<gene>
    <name evidence="2" type="ORF">SteCoe_8596</name>
</gene>